<name>A0A085NME5_9BILA</name>
<gene>
    <name evidence="1" type="ORF">M514_17113</name>
</gene>
<sequence>MINARGRTSSGQYLYRDCEQYSYTNWVNQTNCYKRCIVPKTDRLNFSVRLFRLTERLVLSDYHGLLPHLNGECCWLEDLWKGPIAGQGLLPPVLPATGKDANIMVIRIENVKTNLIQNMPLLIEAMWNSRPT</sequence>
<dbReference type="AlphaFoldDB" id="A0A085NME5"/>
<organism evidence="1">
    <name type="scientific">Trichuris suis</name>
    <name type="common">pig whipworm</name>
    <dbReference type="NCBI Taxonomy" id="68888"/>
    <lineage>
        <taxon>Eukaryota</taxon>
        <taxon>Metazoa</taxon>
        <taxon>Ecdysozoa</taxon>
        <taxon>Nematoda</taxon>
        <taxon>Enoplea</taxon>
        <taxon>Dorylaimia</taxon>
        <taxon>Trichinellida</taxon>
        <taxon>Trichuridae</taxon>
        <taxon>Trichuris</taxon>
    </lineage>
</organism>
<reference evidence="1" key="1">
    <citation type="journal article" date="2014" name="Nat. Genet.">
        <title>Genome and transcriptome of the porcine whipworm Trichuris suis.</title>
        <authorList>
            <person name="Jex A.R."/>
            <person name="Nejsum P."/>
            <person name="Schwarz E.M."/>
            <person name="Hu L."/>
            <person name="Young N.D."/>
            <person name="Hall R.S."/>
            <person name="Korhonen P.K."/>
            <person name="Liao S."/>
            <person name="Thamsborg S."/>
            <person name="Xia J."/>
            <person name="Xu P."/>
            <person name="Wang S."/>
            <person name="Scheerlinck J.P."/>
            <person name="Hofmann A."/>
            <person name="Sternberg P.W."/>
            <person name="Wang J."/>
            <person name="Gasser R.B."/>
        </authorList>
    </citation>
    <scope>NUCLEOTIDE SEQUENCE [LARGE SCALE GENOMIC DNA]</scope>
    <source>
        <strain evidence="1">DCEP-RM93F</strain>
    </source>
</reference>
<proteinExistence type="predicted"/>
<dbReference type="Proteomes" id="UP000030758">
    <property type="component" value="Unassembled WGS sequence"/>
</dbReference>
<protein>
    <submittedName>
        <fullName evidence="1">Uncharacterized protein</fullName>
    </submittedName>
</protein>
<accession>A0A085NME5</accession>
<evidence type="ECO:0000313" key="1">
    <source>
        <dbReference type="EMBL" id="KFD70641.1"/>
    </source>
</evidence>
<dbReference type="EMBL" id="KL367486">
    <property type="protein sequence ID" value="KFD70641.1"/>
    <property type="molecule type" value="Genomic_DNA"/>
</dbReference>
<feature type="non-terminal residue" evidence="1">
    <location>
        <position position="132"/>
    </location>
</feature>